<dbReference type="Proteomes" id="UP000326570">
    <property type="component" value="Unassembled WGS sequence"/>
</dbReference>
<keyword evidence="2" id="KW-1185">Reference proteome</keyword>
<dbReference type="SUPFAM" id="SSF52490">
    <property type="entry name" value="Tubulin nucleotide-binding domain-like"/>
    <property type="match status" value="1"/>
</dbReference>
<dbReference type="RefSeq" id="WP_150903633.1">
    <property type="nucleotide sequence ID" value="NZ_VTWT01000004.1"/>
</dbReference>
<dbReference type="EMBL" id="VTWT01000004">
    <property type="protein sequence ID" value="KAA9338999.1"/>
    <property type="molecule type" value="Genomic_DNA"/>
</dbReference>
<dbReference type="InterPro" id="IPR036525">
    <property type="entry name" value="Tubulin/FtsZ_GTPase_sf"/>
</dbReference>
<accession>A0A5N1J1P2</accession>
<reference evidence="1 2" key="1">
    <citation type="submission" date="2019-09" db="EMBL/GenBank/DDBJ databases">
        <title>Genome sequence of Adhaeribacter sp. M2.</title>
        <authorList>
            <person name="Srinivasan S."/>
        </authorList>
    </citation>
    <scope>NUCLEOTIDE SEQUENCE [LARGE SCALE GENOMIC DNA]</scope>
    <source>
        <strain evidence="1 2">M2</strain>
    </source>
</reference>
<evidence type="ECO:0000313" key="2">
    <source>
        <dbReference type="Proteomes" id="UP000326570"/>
    </source>
</evidence>
<protein>
    <submittedName>
        <fullName evidence="1">Uncharacterized protein</fullName>
    </submittedName>
</protein>
<dbReference type="AlphaFoldDB" id="A0A5N1J1P2"/>
<comment type="caution">
    <text evidence="1">The sequence shown here is derived from an EMBL/GenBank/DDBJ whole genome shotgun (WGS) entry which is preliminary data.</text>
</comment>
<gene>
    <name evidence="1" type="ORF">F0P94_09415</name>
</gene>
<name>A0A5N1J1P2_9BACT</name>
<evidence type="ECO:0000313" key="1">
    <source>
        <dbReference type="EMBL" id="KAA9338999.1"/>
    </source>
</evidence>
<dbReference type="Gene3D" id="3.40.50.1440">
    <property type="entry name" value="Tubulin/FtsZ, GTPase domain"/>
    <property type="match status" value="1"/>
</dbReference>
<sequence>MAKLFIFGIGGTGSRVIRAFTMLMAAGVKIQNCDKIVPIIIDPDSQNGDMNRTVELLKTYKRIHNHLGSRPEGFFHQDISTLASVAGRTDGNIPDSFVYNFSGKNKSFREFINYTQLSVDSKALVDLLFTDENLSNSLDVGFRGSPNVGSVVLNDIMNSDLIRYFATNFQQGDRVFFISSIFGGTGAAGFPLLLKNFRDPNSGLPNSGYLNHALMGAITVLPYFSLEQPATDGNPEAQDFIDSNTFITKTKAALSYYQNNLQSLNALYYIGDTPEKPLENHPGRAAQQNEAHLIELLSALAIVDFMDYSPDQLQGEMHFHEYGLKEDAKNIHFSHLGTESKDKIARDLIRFNYFDQYFTEHAPQDTDAPYFKATNLGSAMRNEAVFKELQQFLRSPQYGFHAWLKELRQNKRTFEAINPEEKDFNRMVADKTIESSFFDSGLKPKTILKEIGNLNIKETEPDTFKRVIKIFEGATKNMVEEKLKYQ</sequence>
<proteinExistence type="predicted"/>
<organism evidence="1 2">
    <name type="scientific">Adhaeribacter soli</name>
    <dbReference type="NCBI Taxonomy" id="2607655"/>
    <lineage>
        <taxon>Bacteria</taxon>
        <taxon>Pseudomonadati</taxon>
        <taxon>Bacteroidota</taxon>
        <taxon>Cytophagia</taxon>
        <taxon>Cytophagales</taxon>
        <taxon>Hymenobacteraceae</taxon>
        <taxon>Adhaeribacter</taxon>
    </lineage>
</organism>